<comment type="caution">
    <text evidence="1">The sequence shown here is derived from an EMBL/GenBank/DDBJ whole genome shotgun (WGS) entry which is preliminary data.</text>
</comment>
<reference evidence="1" key="1">
    <citation type="submission" date="2022-09" db="EMBL/GenBank/DDBJ databases">
        <title>Intensive care unit water sources are persistently colonized with multi-drug resistant bacteria and are the site of extensive horizontal gene transfer of antibiotic resistance genes.</title>
        <authorList>
            <person name="Diorio-Toth L."/>
        </authorList>
    </citation>
    <scope>NUCLEOTIDE SEQUENCE</scope>
    <source>
        <strain evidence="1">GD04153</strain>
    </source>
</reference>
<dbReference type="Gene3D" id="3.10.450.50">
    <property type="match status" value="1"/>
</dbReference>
<accession>A0AA42H1E0</accession>
<name>A0AA42H1E0_9HYPH</name>
<protein>
    <submittedName>
        <fullName evidence="1">Nuclear transport factor 2 family protein</fullName>
    </submittedName>
</protein>
<sequence>MTQNNSEIAAFVEKLAEVGSHYRMDEMEELYSEDLAFLVLTPDGEISRFSKAGMFEEFRSRRDAGELPLLTTKRFLHIEAQGDEATVILFRQMSEKATPAFYELRLRKQEGNWKVCGETVLPWPDLSQAGSFLPPREKQLPDQTGTCVEALALKRE</sequence>
<gene>
    <name evidence="1" type="ORF">N7376_21580</name>
</gene>
<proteinExistence type="predicted"/>
<dbReference type="EMBL" id="JAODYY010000014">
    <property type="protein sequence ID" value="MDH0126570.1"/>
    <property type="molecule type" value="Genomic_DNA"/>
</dbReference>
<organism evidence="1 2">
    <name type="scientific">Brucella intermedia GD04153</name>
    <dbReference type="NCBI Taxonomy" id="2975438"/>
    <lineage>
        <taxon>Bacteria</taxon>
        <taxon>Pseudomonadati</taxon>
        <taxon>Pseudomonadota</taxon>
        <taxon>Alphaproteobacteria</taxon>
        <taxon>Hyphomicrobiales</taxon>
        <taxon>Brucellaceae</taxon>
        <taxon>Brucella/Ochrobactrum group</taxon>
        <taxon>Brucella</taxon>
    </lineage>
</organism>
<dbReference type="InterPro" id="IPR032710">
    <property type="entry name" value="NTF2-like_dom_sf"/>
</dbReference>
<dbReference type="AlphaFoldDB" id="A0AA42H1E0"/>
<dbReference type="Proteomes" id="UP001158087">
    <property type="component" value="Unassembled WGS sequence"/>
</dbReference>
<evidence type="ECO:0000313" key="2">
    <source>
        <dbReference type="Proteomes" id="UP001158087"/>
    </source>
</evidence>
<dbReference type="SUPFAM" id="SSF54427">
    <property type="entry name" value="NTF2-like"/>
    <property type="match status" value="1"/>
</dbReference>
<evidence type="ECO:0000313" key="1">
    <source>
        <dbReference type="EMBL" id="MDH0126570.1"/>
    </source>
</evidence>